<reference evidence="2" key="1">
    <citation type="journal article" date="2012" name="Nature">
        <title>The tomato genome sequence provides insights into fleshy fruit evolution.</title>
        <authorList>
            <consortium name="Tomato Genome Consortium"/>
        </authorList>
    </citation>
    <scope>NUCLEOTIDE SEQUENCE [LARGE SCALE GENOMIC DNA]</scope>
    <source>
        <strain evidence="2">cv. Heinz 1706</strain>
    </source>
</reference>
<dbReference type="EnsemblPlants" id="Solyc06g083425.1.1">
    <property type="protein sequence ID" value="Solyc06g083425.1.1"/>
    <property type="gene ID" value="Solyc06g083425.1"/>
</dbReference>
<protein>
    <submittedName>
        <fullName evidence="2">Uncharacterized protein</fullName>
    </submittedName>
</protein>
<reference evidence="2" key="2">
    <citation type="submission" date="2019-01" db="UniProtKB">
        <authorList>
            <consortium name="EnsemblPlants"/>
        </authorList>
    </citation>
    <scope>IDENTIFICATION</scope>
    <source>
        <strain evidence="2">cv. Heinz 1706</strain>
    </source>
</reference>
<keyword evidence="1" id="KW-1133">Transmembrane helix</keyword>
<accession>A0A3Q7HYE5</accession>
<organism evidence="2">
    <name type="scientific">Solanum lycopersicum</name>
    <name type="common">Tomato</name>
    <name type="synonym">Lycopersicon esculentum</name>
    <dbReference type="NCBI Taxonomy" id="4081"/>
    <lineage>
        <taxon>Eukaryota</taxon>
        <taxon>Viridiplantae</taxon>
        <taxon>Streptophyta</taxon>
        <taxon>Embryophyta</taxon>
        <taxon>Tracheophyta</taxon>
        <taxon>Spermatophyta</taxon>
        <taxon>Magnoliopsida</taxon>
        <taxon>eudicotyledons</taxon>
        <taxon>Gunneridae</taxon>
        <taxon>Pentapetalae</taxon>
        <taxon>asterids</taxon>
        <taxon>lamiids</taxon>
        <taxon>Solanales</taxon>
        <taxon>Solanaceae</taxon>
        <taxon>Solanoideae</taxon>
        <taxon>Solaneae</taxon>
        <taxon>Solanum</taxon>
        <taxon>Solanum subgen. Lycopersicon</taxon>
    </lineage>
</organism>
<keyword evidence="1" id="KW-0472">Membrane</keyword>
<proteinExistence type="predicted"/>
<feature type="transmembrane region" description="Helical" evidence="1">
    <location>
        <begin position="47"/>
        <end position="65"/>
    </location>
</feature>
<keyword evidence="3" id="KW-1185">Reference proteome</keyword>
<evidence type="ECO:0000256" key="1">
    <source>
        <dbReference type="SAM" id="Phobius"/>
    </source>
</evidence>
<dbReference type="Gramene" id="Solyc06g083425.1.1">
    <property type="protein sequence ID" value="Solyc06g083425.1.1"/>
    <property type="gene ID" value="Solyc06g083425.1"/>
</dbReference>
<evidence type="ECO:0000313" key="3">
    <source>
        <dbReference type="Proteomes" id="UP000004994"/>
    </source>
</evidence>
<dbReference type="AlphaFoldDB" id="A0A3Q7HYE5"/>
<evidence type="ECO:0000313" key="2">
    <source>
        <dbReference type="EnsemblPlants" id="Solyc06g083425.1.1"/>
    </source>
</evidence>
<name>A0A3Q7HYE5_SOLLC</name>
<dbReference type="Proteomes" id="UP000004994">
    <property type="component" value="Chromosome 6"/>
</dbReference>
<dbReference type="InParanoid" id="A0A3Q7HYE5"/>
<sequence length="66" mass="7442">MSTAIIQPAIRSQQSSLCLRVSHWDEKVNFQILGAKRVSSFMTALPVLKLVQFLYIVLIGVLKILK</sequence>
<keyword evidence="1" id="KW-0812">Transmembrane</keyword>